<dbReference type="Pfam" id="PF13673">
    <property type="entry name" value="Acetyltransf_10"/>
    <property type="match status" value="1"/>
</dbReference>
<dbReference type="PANTHER" id="PTHR13947">
    <property type="entry name" value="GNAT FAMILY N-ACETYLTRANSFERASE"/>
    <property type="match status" value="1"/>
</dbReference>
<evidence type="ECO:0000313" key="3">
    <source>
        <dbReference type="Proteomes" id="UP000249634"/>
    </source>
</evidence>
<dbReference type="EMBL" id="LS483339">
    <property type="protein sequence ID" value="SQF25689.1"/>
    <property type="molecule type" value="Genomic_DNA"/>
</dbReference>
<gene>
    <name evidence="2" type="ORF">NCTC12958_01920</name>
</gene>
<proteinExistence type="predicted"/>
<dbReference type="InterPro" id="IPR000182">
    <property type="entry name" value="GNAT_dom"/>
</dbReference>
<reference evidence="2 3" key="1">
    <citation type="submission" date="2018-06" db="EMBL/GenBank/DDBJ databases">
        <authorList>
            <consortium name="Pathogen Informatics"/>
            <person name="Doyle S."/>
        </authorList>
    </citation>
    <scope>NUCLEOTIDE SEQUENCE [LARGE SCALE GENOMIC DNA]</scope>
    <source>
        <strain evidence="2 3">NCTC12958</strain>
    </source>
</reference>
<dbReference type="PROSITE" id="PS51186">
    <property type="entry name" value="GNAT"/>
    <property type="match status" value="1"/>
</dbReference>
<dbReference type="InterPro" id="IPR016181">
    <property type="entry name" value="Acyl_CoA_acyltransferase"/>
</dbReference>
<dbReference type="InterPro" id="IPR050769">
    <property type="entry name" value="NAT_camello-type"/>
</dbReference>
<evidence type="ECO:0000256" key="1">
    <source>
        <dbReference type="ARBA" id="ARBA00022679"/>
    </source>
</evidence>
<dbReference type="CDD" id="cd04301">
    <property type="entry name" value="NAT_SF"/>
    <property type="match status" value="1"/>
</dbReference>
<dbReference type="SUPFAM" id="SSF55729">
    <property type="entry name" value="Acyl-CoA N-acyltransferases (Nat)"/>
    <property type="match status" value="1"/>
</dbReference>
<evidence type="ECO:0000313" key="2">
    <source>
        <dbReference type="EMBL" id="SQF25689.1"/>
    </source>
</evidence>
<accession>A0A2X3UP51</accession>
<organism evidence="2 3">
    <name type="scientific">Streptococcus thermophilus</name>
    <dbReference type="NCBI Taxonomy" id="1308"/>
    <lineage>
        <taxon>Bacteria</taxon>
        <taxon>Bacillati</taxon>
        <taxon>Bacillota</taxon>
        <taxon>Bacilli</taxon>
        <taxon>Lactobacillales</taxon>
        <taxon>Streptococcaceae</taxon>
        <taxon>Streptococcus</taxon>
    </lineage>
</organism>
<dbReference type="AlphaFoldDB" id="A0A2X3UP51"/>
<sequence>MIDYNLCYTIPMIIKHTRDTLSETYLDAVAIRNTVFVKGQGVPRFIDIDANEAYCIHFVLYDDKGQATATVRLLPNIDLTQVTLQRMAVLDDYQGQGLGSILLKEAEDFAQEQGFKSISLHAQLGALKFYLNNGYQEVGQIFEEAGIQHITVEKSLISKKA</sequence>
<dbReference type="PANTHER" id="PTHR13947:SF37">
    <property type="entry name" value="LD18367P"/>
    <property type="match status" value="1"/>
</dbReference>
<dbReference type="Proteomes" id="UP000249634">
    <property type="component" value="Chromosome 1"/>
</dbReference>
<name>A0A2X3UP51_STRTR</name>
<keyword evidence="1 2" id="KW-0808">Transferase</keyword>
<protein>
    <submittedName>
        <fullName evidence="2">Acetyltransferase</fullName>
    </submittedName>
</protein>
<dbReference type="GO" id="GO:0008080">
    <property type="term" value="F:N-acetyltransferase activity"/>
    <property type="evidence" value="ECO:0007669"/>
    <property type="project" value="InterPro"/>
</dbReference>
<dbReference type="Gene3D" id="3.40.630.30">
    <property type="match status" value="1"/>
</dbReference>